<gene>
    <name evidence="4" type="ORF">PGLA2088_LOCUS37399</name>
</gene>
<organism evidence="4 5">
    <name type="scientific">Polarella glacialis</name>
    <name type="common">Dinoflagellate</name>
    <dbReference type="NCBI Taxonomy" id="89957"/>
    <lineage>
        <taxon>Eukaryota</taxon>
        <taxon>Sar</taxon>
        <taxon>Alveolata</taxon>
        <taxon>Dinophyceae</taxon>
        <taxon>Suessiales</taxon>
        <taxon>Suessiaceae</taxon>
        <taxon>Polarella</taxon>
    </lineage>
</organism>
<dbReference type="EMBL" id="CAJNNW010032465">
    <property type="protein sequence ID" value="CAE8713210.1"/>
    <property type="molecule type" value="Genomic_DNA"/>
</dbReference>
<feature type="non-terminal residue" evidence="4">
    <location>
        <position position="1"/>
    </location>
</feature>
<dbReference type="GO" id="GO:0005634">
    <property type="term" value="C:nucleus"/>
    <property type="evidence" value="ECO:0007669"/>
    <property type="project" value="TreeGrafter"/>
</dbReference>
<dbReference type="PANTHER" id="PTHR24113:SF12">
    <property type="entry name" value="RAN GTPASE-ACTIVATING PROTEIN 1"/>
    <property type="match status" value="1"/>
</dbReference>
<reference evidence="4" key="1">
    <citation type="submission" date="2021-02" db="EMBL/GenBank/DDBJ databases">
        <authorList>
            <person name="Dougan E. K."/>
            <person name="Rhodes N."/>
            <person name="Thang M."/>
            <person name="Chan C."/>
        </authorList>
    </citation>
    <scope>NUCLEOTIDE SEQUENCE</scope>
</reference>
<keyword evidence="2" id="KW-0433">Leucine-rich repeat</keyword>
<dbReference type="SUPFAM" id="SSF52047">
    <property type="entry name" value="RNI-like"/>
    <property type="match status" value="1"/>
</dbReference>
<dbReference type="AlphaFoldDB" id="A0A813KUR4"/>
<protein>
    <submittedName>
        <fullName evidence="4">Uncharacterized protein</fullName>
    </submittedName>
</protein>
<name>A0A813KUR4_POLGL</name>
<dbReference type="Pfam" id="PF13516">
    <property type="entry name" value="LRR_6"/>
    <property type="match status" value="5"/>
</dbReference>
<dbReference type="GO" id="GO:0005096">
    <property type="term" value="F:GTPase activator activity"/>
    <property type="evidence" value="ECO:0007669"/>
    <property type="project" value="UniProtKB-KW"/>
</dbReference>
<dbReference type="GO" id="GO:0005829">
    <property type="term" value="C:cytosol"/>
    <property type="evidence" value="ECO:0007669"/>
    <property type="project" value="TreeGrafter"/>
</dbReference>
<evidence type="ECO:0000256" key="1">
    <source>
        <dbReference type="ARBA" id="ARBA00022468"/>
    </source>
</evidence>
<dbReference type="Proteomes" id="UP000626109">
    <property type="component" value="Unassembled WGS sequence"/>
</dbReference>
<dbReference type="InterPro" id="IPR001611">
    <property type="entry name" value="Leu-rich_rpt"/>
</dbReference>
<comment type="caution">
    <text evidence="4">The sequence shown here is derived from an EMBL/GenBank/DDBJ whole genome shotgun (WGS) entry which is preliminary data.</text>
</comment>
<dbReference type="Gene3D" id="3.80.10.10">
    <property type="entry name" value="Ribonuclease Inhibitor"/>
    <property type="match status" value="2"/>
</dbReference>
<proteinExistence type="predicted"/>
<evidence type="ECO:0000256" key="2">
    <source>
        <dbReference type="ARBA" id="ARBA00022614"/>
    </source>
</evidence>
<accession>A0A813KUR4</accession>
<dbReference type="SMART" id="SM00368">
    <property type="entry name" value="LRR_RI"/>
    <property type="match status" value="6"/>
</dbReference>
<dbReference type="GO" id="GO:0006913">
    <property type="term" value="P:nucleocytoplasmic transport"/>
    <property type="evidence" value="ECO:0007669"/>
    <property type="project" value="TreeGrafter"/>
</dbReference>
<keyword evidence="1" id="KW-0343">GTPase activation</keyword>
<dbReference type="PANTHER" id="PTHR24113">
    <property type="entry name" value="RAN GTPASE-ACTIVATING PROTEIN 1"/>
    <property type="match status" value="1"/>
</dbReference>
<dbReference type="InterPro" id="IPR032675">
    <property type="entry name" value="LRR_dom_sf"/>
</dbReference>
<evidence type="ECO:0000256" key="3">
    <source>
        <dbReference type="ARBA" id="ARBA00022737"/>
    </source>
</evidence>
<dbReference type="InterPro" id="IPR027038">
    <property type="entry name" value="RanGap"/>
</dbReference>
<dbReference type="GO" id="GO:0031267">
    <property type="term" value="F:small GTPase binding"/>
    <property type="evidence" value="ECO:0007669"/>
    <property type="project" value="TreeGrafter"/>
</dbReference>
<keyword evidence="3" id="KW-0677">Repeat</keyword>
<sequence>AALAESLYQGKAANLQELKFNSNLIGPEGAAALADAYLSHGCRELRLLFLSDNRLGASGVRALANGLRAGGARLQRLRLSSNSCGDGGAEAVAQCLEASGGSRLQELTLSDNGIGIAGAKALATALDQGQGSCCDFAMLNIGQSNFGWEGLELLLTALHKSSAKLETLRVNDCKINEEGAMALAKQLPKLAPNLKELMIRDNGFRLQGPAATALTEHARQCGPSFHLILTETAALIPPDETVSPVAK</sequence>
<evidence type="ECO:0000313" key="4">
    <source>
        <dbReference type="EMBL" id="CAE8713210.1"/>
    </source>
</evidence>
<dbReference type="GO" id="GO:0048471">
    <property type="term" value="C:perinuclear region of cytoplasm"/>
    <property type="evidence" value="ECO:0007669"/>
    <property type="project" value="TreeGrafter"/>
</dbReference>
<evidence type="ECO:0000313" key="5">
    <source>
        <dbReference type="Proteomes" id="UP000626109"/>
    </source>
</evidence>